<dbReference type="AlphaFoldDB" id="A0A935IM22"/>
<reference evidence="8 9" key="1">
    <citation type="submission" date="2020-10" db="EMBL/GenBank/DDBJ databases">
        <title>Connecting structure to function with the recovery of over 1000 high-quality activated sludge metagenome-assembled genomes encoding full-length rRNA genes using long-read sequencing.</title>
        <authorList>
            <person name="Singleton C.M."/>
            <person name="Petriglieri F."/>
            <person name="Kristensen J.M."/>
            <person name="Kirkegaard R.H."/>
            <person name="Michaelsen T.Y."/>
            <person name="Andersen M.H."/>
            <person name="Karst S.M."/>
            <person name="Dueholm M.S."/>
            <person name="Nielsen P.H."/>
            <person name="Albertsen M."/>
        </authorList>
    </citation>
    <scope>NUCLEOTIDE SEQUENCE [LARGE SCALE GENOMIC DNA]</scope>
    <source>
        <strain evidence="5">AalE_18-Q3-R2-46_BAT3C.188</strain>
        <strain evidence="6">Ega_18-Q3-R5-49_MAXAC.001</strain>
        <strain evidence="7">Ribe_18-Q3-R11-54_MAXAC.001</strain>
    </source>
</reference>
<evidence type="ECO:0000313" key="8">
    <source>
        <dbReference type="Proteomes" id="UP000718281"/>
    </source>
</evidence>
<evidence type="ECO:0000256" key="2">
    <source>
        <dbReference type="ARBA" id="ARBA00023125"/>
    </source>
</evidence>
<comment type="caution">
    <text evidence="6">The sequence shown here is derived from an EMBL/GenBank/DDBJ whole genome shotgun (WGS) entry which is preliminary data.</text>
</comment>
<proteinExistence type="predicted"/>
<protein>
    <submittedName>
        <fullName evidence="6">GntR family transcriptional regulator</fullName>
    </submittedName>
</protein>
<dbReference type="GO" id="GO:0003677">
    <property type="term" value="F:DNA binding"/>
    <property type="evidence" value="ECO:0007669"/>
    <property type="project" value="UniProtKB-KW"/>
</dbReference>
<dbReference type="InterPro" id="IPR036388">
    <property type="entry name" value="WH-like_DNA-bd_sf"/>
</dbReference>
<evidence type="ECO:0000313" key="5">
    <source>
        <dbReference type="EMBL" id="MBK6302218.1"/>
    </source>
</evidence>
<keyword evidence="1" id="KW-0805">Transcription regulation</keyword>
<dbReference type="Proteomes" id="UP000886632">
    <property type="component" value="Unassembled WGS sequence"/>
</dbReference>
<organism evidence="6 9">
    <name type="scientific">Candidatus Phosphoribacter hodrii</name>
    <dbReference type="NCBI Taxonomy" id="2953743"/>
    <lineage>
        <taxon>Bacteria</taxon>
        <taxon>Bacillati</taxon>
        <taxon>Actinomycetota</taxon>
        <taxon>Actinomycetes</taxon>
        <taxon>Micrococcales</taxon>
        <taxon>Dermatophilaceae</taxon>
        <taxon>Candidatus Phosphoribacter</taxon>
    </lineage>
</organism>
<dbReference type="InterPro" id="IPR036390">
    <property type="entry name" value="WH_DNA-bd_sf"/>
</dbReference>
<dbReference type="SMART" id="SM00345">
    <property type="entry name" value="HTH_GNTR"/>
    <property type="match status" value="1"/>
</dbReference>
<dbReference type="PANTHER" id="PTHR38445">
    <property type="entry name" value="HTH-TYPE TRANSCRIPTIONAL REPRESSOR YTRA"/>
    <property type="match status" value="1"/>
</dbReference>
<dbReference type="GO" id="GO:0003700">
    <property type="term" value="F:DNA-binding transcription factor activity"/>
    <property type="evidence" value="ECO:0007669"/>
    <property type="project" value="InterPro"/>
</dbReference>
<dbReference type="PANTHER" id="PTHR38445:SF10">
    <property type="entry name" value="GNTR-FAMILY TRANSCRIPTIONAL REGULATOR"/>
    <property type="match status" value="1"/>
</dbReference>
<evidence type="ECO:0000256" key="3">
    <source>
        <dbReference type="ARBA" id="ARBA00023163"/>
    </source>
</evidence>
<dbReference type="PROSITE" id="PS50949">
    <property type="entry name" value="HTH_GNTR"/>
    <property type="match status" value="1"/>
</dbReference>
<dbReference type="CDD" id="cd07377">
    <property type="entry name" value="WHTH_GntR"/>
    <property type="match status" value="1"/>
</dbReference>
<name>A0A935IM22_9MICO</name>
<dbReference type="EMBL" id="JADIXZ010000008">
    <property type="protein sequence ID" value="MBK6302218.1"/>
    <property type="molecule type" value="Genomic_DNA"/>
</dbReference>
<evidence type="ECO:0000313" key="7">
    <source>
        <dbReference type="EMBL" id="MBL0003392.1"/>
    </source>
</evidence>
<evidence type="ECO:0000259" key="4">
    <source>
        <dbReference type="PROSITE" id="PS50949"/>
    </source>
</evidence>
<evidence type="ECO:0000313" key="6">
    <source>
        <dbReference type="EMBL" id="MBK7272329.1"/>
    </source>
</evidence>
<dbReference type="EMBL" id="JADKGK010000011">
    <property type="protein sequence ID" value="MBL0003392.1"/>
    <property type="molecule type" value="Genomic_DNA"/>
</dbReference>
<dbReference type="Gene3D" id="1.10.10.10">
    <property type="entry name" value="Winged helix-like DNA-binding domain superfamily/Winged helix DNA-binding domain"/>
    <property type="match status" value="1"/>
</dbReference>
<dbReference type="Proteomes" id="UP000726105">
    <property type="component" value="Unassembled WGS sequence"/>
</dbReference>
<sequence length="119" mass="13194">MTDWTDGRPIFMDLADRIAADILAGLIPEETQVPSTNELAAHYRINPATAGKALNRLVDQGIVYKRRGLGMFVAAGAPEALRAQRRDAFSEQFVRPFVEEGRRLGLSIDEIVALVTKER</sequence>
<evidence type="ECO:0000256" key="1">
    <source>
        <dbReference type="ARBA" id="ARBA00023015"/>
    </source>
</evidence>
<keyword evidence="2" id="KW-0238">DNA-binding</keyword>
<keyword evidence="3" id="KW-0804">Transcription</keyword>
<dbReference type="Pfam" id="PF00392">
    <property type="entry name" value="GntR"/>
    <property type="match status" value="1"/>
</dbReference>
<evidence type="ECO:0000313" key="9">
    <source>
        <dbReference type="Proteomes" id="UP000726105"/>
    </source>
</evidence>
<dbReference type="EMBL" id="JADJIB010000001">
    <property type="protein sequence ID" value="MBK7272329.1"/>
    <property type="molecule type" value="Genomic_DNA"/>
</dbReference>
<feature type="domain" description="HTH gntR-type" evidence="4">
    <location>
        <begin position="8"/>
        <end position="76"/>
    </location>
</feature>
<accession>A0A935IM22</accession>
<dbReference type="Proteomes" id="UP000718281">
    <property type="component" value="Unassembled WGS sequence"/>
</dbReference>
<dbReference type="InterPro" id="IPR000524">
    <property type="entry name" value="Tscrpt_reg_HTH_GntR"/>
</dbReference>
<gene>
    <name evidence="5" type="ORF">IPF40_14680</name>
    <name evidence="6" type="ORF">IPI13_03915</name>
    <name evidence="7" type="ORF">IPP00_05195</name>
</gene>
<dbReference type="SUPFAM" id="SSF46785">
    <property type="entry name" value="Winged helix' DNA-binding domain"/>
    <property type="match status" value="1"/>
</dbReference>